<dbReference type="Proteomes" id="UP001642409">
    <property type="component" value="Unassembled WGS sequence"/>
</dbReference>
<sequence>MQIQNYWLQKLLGANDEIITSVNFPLADGTNQYRLTFPNKYYQNFIKRINVLCPLLNETTIFENKKDQYNFLRNNLDQPPGTRVCITAGSQSTITTQQLINGISVSFTDENYHEIPLDQKYYIELNVQKNKQRQQIEIEKQQQLQYLQQEIQQKEQEQYQQQQIKQQIMIEGINKNVNQVEQEYLQRQNIQLPEEGAIFFSEKKQQIENEKEKERELVDQLNQQIQENETVLEYYNRRNNLAQKLKQVFGQQDQYITEYMNASNYLKQNPQADEKLANDQNQLKNAIDGVKEEYNKGLLDYHEANDILSYELAEFQQNQPDFTIDPTQFYQDLFSEYALEEEPHSTFHEMEKEGKVAGLQTYYIKDVPDCPTLFKLNTPDSRQDYYITDYGSVYNYTTGKNIQLYQNQNNEYFFNMKDKNNRMVKIKLNKTIDIEQFNRALEKLNKDGKQAAKEKRVPYVKDRTEQLQTEQQPTKLQNIQQNIDQIVDVVQKSPKLKKIIKQIQIKK</sequence>
<evidence type="ECO:0000256" key="1">
    <source>
        <dbReference type="SAM" id="Coils"/>
    </source>
</evidence>
<comment type="caution">
    <text evidence="2">The sequence shown here is derived from an EMBL/GenBank/DDBJ whole genome shotgun (WGS) entry which is preliminary data.</text>
</comment>
<keyword evidence="1" id="KW-0175">Coiled coil</keyword>
<dbReference type="EMBL" id="CATOUU010000823">
    <property type="protein sequence ID" value="CAI9951280.1"/>
    <property type="molecule type" value="Genomic_DNA"/>
</dbReference>
<keyword evidence="4" id="KW-1185">Reference proteome</keyword>
<proteinExistence type="predicted"/>
<reference evidence="2" key="1">
    <citation type="submission" date="2023-06" db="EMBL/GenBank/DDBJ databases">
        <authorList>
            <person name="Kurt Z."/>
        </authorList>
    </citation>
    <scope>NUCLEOTIDE SEQUENCE</scope>
</reference>
<evidence type="ECO:0000313" key="2">
    <source>
        <dbReference type="EMBL" id="CAI9951280.1"/>
    </source>
</evidence>
<feature type="coiled-coil region" evidence="1">
    <location>
        <begin position="200"/>
        <end position="238"/>
    </location>
</feature>
<reference evidence="3 4" key="2">
    <citation type="submission" date="2024-07" db="EMBL/GenBank/DDBJ databases">
        <authorList>
            <person name="Akdeniz Z."/>
        </authorList>
    </citation>
    <scope>NUCLEOTIDE SEQUENCE [LARGE SCALE GENOMIC DNA]</scope>
</reference>
<dbReference type="AlphaFoldDB" id="A0AA86UBI9"/>
<accession>A0AA86UBI9</accession>
<organism evidence="2">
    <name type="scientific">Hexamita inflata</name>
    <dbReference type="NCBI Taxonomy" id="28002"/>
    <lineage>
        <taxon>Eukaryota</taxon>
        <taxon>Metamonada</taxon>
        <taxon>Diplomonadida</taxon>
        <taxon>Hexamitidae</taxon>
        <taxon>Hexamitinae</taxon>
        <taxon>Hexamita</taxon>
    </lineage>
</organism>
<dbReference type="EMBL" id="CAXDID020000199">
    <property type="protein sequence ID" value="CAL6053833.1"/>
    <property type="molecule type" value="Genomic_DNA"/>
</dbReference>
<evidence type="ECO:0000313" key="4">
    <source>
        <dbReference type="Proteomes" id="UP001642409"/>
    </source>
</evidence>
<evidence type="ECO:0000313" key="3">
    <source>
        <dbReference type="EMBL" id="CAL6053833.1"/>
    </source>
</evidence>
<gene>
    <name evidence="2" type="ORF">HINF_LOCUS38925</name>
    <name evidence="3" type="ORF">HINF_LOCUS45689</name>
</gene>
<feature type="coiled-coil region" evidence="1">
    <location>
        <begin position="122"/>
        <end position="167"/>
    </location>
</feature>
<name>A0AA86UBI9_9EUKA</name>
<protein>
    <submittedName>
        <fullName evidence="3">Hypothetical_protein</fullName>
    </submittedName>
</protein>